<evidence type="ECO:0000313" key="3">
    <source>
        <dbReference type="EMBL" id="KAG7291620.1"/>
    </source>
</evidence>
<keyword evidence="4" id="KW-1185">Reference proteome</keyword>
<protein>
    <recommendedName>
        <fullName evidence="2">HhH-GPD domain-containing protein</fullName>
    </recommendedName>
</protein>
<comment type="caution">
    <text evidence="3">The sequence shown here is derived from an EMBL/GenBank/DDBJ whole genome shotgun (WGS) entry which is preliminary data.</text>
</comment>
<dbReference type="Pfam" id="PF00730">
    <property type="entry name" value="HhH-GPD"/>
    <property type="match status" value="1"/>
</dbReference>
<evidence type="ECO:0000313" key="4">
    <source>
        <dbReference type="Proteomes" id="UP001197093"/>
    </source>
</evidence>
<evidence type="ECO:0000259" key="2">
    <source>
        <dbReference type="SMART" id="SM00478"/>
    </source>
</evidence>
<gene>
    <name evidence="3" type="ORF">NEMBOFW57_001639</name>
</gene>
<reference evidence="3" key="1">
    <citation type="submission" date="2023-02" db="EMBL/GenBank/DDBJ databases">
        <authorList>
            <person name="Palmer J.M."/>
        </authorList>
    </citation>
    <scope>NUCLEOTIDE SEQUENCE</scope>
    <source>
        <strain evidence="3">FW57</strain>
    </source>
</reference>
<dbReference type="Gene3D" id="1.10.340.30">
    <property type="entry name" value="Hypothetical protein, domain 2"/>
    <property type="match status" value="1"/>
</dbReference>
<dbReference type="EMBL" id="JAHCVI010000001">
    <property type="protein sequence ID" value="KAG7291620.1"/>
    <property type="molecule type" value="Genomic_DNA"/>
</dbReference>
<feature type="compositionally biased region" description="Basic and acidic residues" evidence="1">
    <location>
        <begin position="391"/>
        <end position="401"/>
    </location>
</feature>
<dbReference type="CDD" id="cd00056">
    <property type="entry name" value="ENDO3c"/>
    <property type="match status" value="1"/>
</dbReference>
<evidence type="ECO:0000256" key="1">
    <source>
        <dbReference type="SAM" id="MobiDB-lite"/>
    </source>
</evidence>
<accession>A0AAD4F2Q1</accession>
<dbReference type="PANTHER" id="PTHR47203">
    <property type="match status" value="1"/>
</dbReference>
<sequence length="432" mass="47346">MEESETVAIEKEDNRQNKRVETTLVLAKRASEATAPSNAALRAAGVKVEEKDILKQLTPKLLIIKGITIRDNVVVKSSEKITVDAAQLLDPNLRRMVKRGKDNPYGLTPGFSPYPYRRVPTPDACEEVHRILTELHGEVKQPEKMPAASLEVAGCGEVPCVLDALLRTLISGNTLMALADAAIKNLAQHYGLRHEGTGAGSINWDKVRLSSHQELANAIKVAGNGPKRSHHIKQILDMVYEENIARAKERSSVSPTGAGEGSTGTVNAIHQPLSLDHMHAMSKDEAMAKFVSYPGIGIKTAACVTLFCLRMPCFAVDTHVHKFCRWLGWVPEKADPDNCFRHGDFMVPDHLKYGLHQLFIHDGQVCFKCRKATKPGTKDWNEAPDCPLEHLLDRSKDEAGTKAKQPKKVKEEASSGADDSGSDGVSDDGEEE</sequence>
<dbReference type="InterPro" id="IPR003265">
    <property type="entry name" value="HhH-GPD_domain"/>
</dbReference>
<feature type="compositionally biased region" description="Low complexity" evidence="1">
    <location>
        <begin position="414"/>
        <end position="424"/>
    </location>
</feature>
<dbReference type="InterPro" id="IPR011257">
    <property type="entry name" value="DNA_glycosylase"/>
</dbReference>
<dbReference type="GO" id="GO:0006285">
    <property type="term" value="P:base-excision repair, AP site formation"/>
    <property type="evidence" value="ECO:0007669"/>
    <property type="project" value="UniProtKB-ARBA"/>
</dbReference>
<proteinExistence type="predicted"/>
<dbReference type="PANTHER" id="PTHR47203:SF1">
    <property type="entry name" value="HYPOTHETICAL BASE EXCISION DNA REPAIR PROTEIN (EUROFUNG)"/>
    <property type="match status" value="1"/>
</dbReference>
<name>A0AAD4F2Q1_9PEZI</name>
<dbReference type="SMART" id="SM00478">
    <property type="entry name" value="ENDO3c"/>
    <property type="match status" value="1"/>
</dbReference>
<dbReference type="Proteomes" id="UP001197093">
    <property type="component" value="Unassembled WGS sequence"/>
</dbReference>
<dbReference type="AlphaFoldDB" id="A0AAD4F2Q1"/>
<organism evidence="3 4">
    <name type="scientific">Staphylotrichum longicolle</name>
    <dbReference type="NCBI Taxonomy" id="669026"/>
    <lineage>
        <taxon>Eukaryota</taxon>
        <taxon>Fungi</taxon>
        <taxon>Dikarya</taxon>
        <taxon>Ascomycota</taxon>
        <taxon>Pezizomycotina</taxon>
        <taxon>Sordariomycetes</taxon>
        <taxon>Sordariomycetidae</taxon>
        <taxon>Sordariales</taxon>
        <taxon>Chaetomiaceae</taxon>
        <taxon>Staphylotrichum</taxon>
    </lineage>
</organism>
<feature type="region of interest" description="Disordered" evidence="1">
    <location>
        <begin position="391"/>
        <end position="432"/>
    </location>
</feature>
<dbReference type="GO" id="GO:0003824">
    <property type="term" value="F:catalytic activity"/>
    <property type="evidence" value="ECO:0007669"/>
    <property type="project" value="InterPro"/>
</dbReference>
<dbReference type="SUPFAM" id="SSF48150">
    <property type="entry name" value="DNA-glycosylase"/>
    <property type="match status" value="1"/>
</dbReference>
<feature type="domain" description="HhH-GPD" evidence="2">
    <location>
        <begin position="170"/>
        <end position="365"/>
    </location>
</feature>